<keyword evidence="3" id="KW-0808">Transferase</keyword>
<dbReference type="InterPro" id="IPR000192">
    <property type="entry name" value="Aminotrans_V_dom"/>
</dbReference>
<organism evidence="3 4">
    <name type="scientific">Aliiroseovarius zhejiangensis</name>
    <dbReference type="NCBI Taxonomy" id="1632025"/>
    <lineage>
        <taxon>Bacteria</taxon>
        <taxon>Pseudomonadati</taxon>
        <taxon>Pseudomonadota</taxon>
        <taxon>Alphaproteobacteria</taxon>
        <taxon>Rhodobacterales</taxon>
        <taxon>Paracoccaceae</taxon>
        <taxon>Aliiroseovarius</taxon>
    </lineage>
</organism>
<gene>
    <name evidence="3" type="ORF">GCM10016455_26450</name>
</gene>
<dbReference type="InterPro" id="IPR015424">
    <property type="entry name" value="PyrdxlP-dep_Trfase"/>
</dbReference>
<dbReference type="Proteomes" id="UP000609802">
    <property type="component" value="Unassembled WGS sequence"/>
</dbReference>
<keyword evidence="1" id="KW-0663">Pyridoxal phosphate</keyword>
<feature type="domain" description="Aminotransferase class V" evidence="2">
    <location>
        <begin position="41"/>
        <end position="403"/>
    </location>
</feature>
<dbReference type="InterPro" id="IPR015422">
    <property type="entry name" value="PyrdxlP-dep_Trfase_small"/>
</dbReference>
<protein>
    <submittedName>
        <fullName evidence="3">Aminotransferase class V</fullName>
    </submittedName>
</protein>
<dbReference type="InterPro" id="IPR015421">
    <property type="entry name" value="PyrdxlP-dep_Trfase_major"/>
</dbReference>
<dbReference type="RefSeq" id="WP_191287021.1">
    <property type="nucleotide sequence ID" value="NZ_BNCH01000006.1"/>
</dbReference>
<evidence type="ECO:0000313" key="3">
    <source>
        <dbReference type="EMBL" id="GHF03821.1"/>
    </source>
</evidence>
<dbReference type="GO" id="GO:0008483">
    <property type="term" value="F:transaminase activity"/>
    <property type="evidence" value="ECO:0007669"/>
    <property type="project" value="UniProtKB-KW"/>
</dbReference>
<dbReference type="Pfam" id="PF00266">
    <property type="entry name" value="Aminotran_5"/>
    <property type="match status" value="1"/>
</dbReference>
<accession>A0ABQ3JAE2</accession>
<name>A0ABQ3JAE2_9RHOB</name>
<evidence type="ECO:0000256" key="1">
    <source>
        <dbReference type="ARBA" id="ARBA00022898"/>
    </source>
</evidence>
<keyword evidence="4" id="KW-1185">Reference proteome</keyword>
<sequence>MTALDDFKAALTGADVHDRIRKGLIGEDAQIDGPFGPKPLVYADYVASGRALAQVEDFIRDRVLPYYANTHTQASFCGEYMTKLREAARAEIARLTGAGQGMSVVFTGAGSTAGINRIVGLLDLAALVAEGQRVVVLTGPYEHHSNILPWRETGAEVIEVAEAQGGGVDMNDLARALWAAKGAARIVGTFSAASNVTGILTDVDAVTRMLRSHDALAIWDYGCAGPYCAMDMKQGSDAQKDAIVFSVHKFPGGPGSSGVAVIRDAIARRATPTLPGGGTVSFVSPWGHVYSDSLAAREEGGTPNVTGDIRAALAMLVKEALGQDWLDKRQAALRARALKVWAANDRIQVLGKPDADALPIFSFRVPDGQGAQIHHQFFTRLLSDLTGVQARGGCACAGPYGHRLLGLGKADSDATMAALERGEETAKPGWVRLNLSALMTDEKADFVIQAVDDLARIAQDHAGRYCVDTSTARFKAQALPKDTLAS</sequence>
<dbReference type="PANTHER" id="PTHR43686:SF1">
    <property type="entry name" value="AMINOTRAN_5 DOMAIN-CONTAINING PROTEIN"/>
    <property type="match status" value="1"/>
</dbReference>
<dbReference type="Gene3D" id="3.90.1150.10">
    <property type="entry name" value="Aspartate Aminotransferase, domain 1"/>
    <property type="match status" value="1"/>
</dbReference>
<dbReference type="EMBL" id="BNCH01000006">
    <property type="protein sequence ID" value="GHF03821.1"/>
    <property type="molecule type" value="Genomic_DNA"/>
</dbReference>
<proteinExistence type="predicted"/>
<reference evidence="4" key="1">
    <citation type="journal article" date="2019" name="Int. J. Syst. Evol. Microbiol.">
        <title>The Global Catalogue of Microorganisms (GCM) 10K type strain sequencing project: providing services to taxonomists for standard genome sequencing and annotation.</title>
        <authorList>
            <consortium name="The Broad Institute Genomics Platform"/>
            <consortium name="The Broad Institute Genome Sequencing Center for Infectious Disease"/>
            <person name="Wu L."/>
            <person name="Ma J."/>
        </authorList>
    </citation>
    <scope>NUCLEOTIDE SEQUENCE [LARGE SCALE GENOMIC DNA]</scope>
    <source>
        <strain evidence="4">KCTC 42443</strain>
    </source>
</reference>
<dbReference type="SUPFAM" id="SSF53383">
    <property type="entry name" value="PLP-dependent transferases"/>
    <property type="match status" value="1"/>
</dbReference>
<evidence type="ECO:0000259" key="2">
    <source>
        <dbReference type="Pfam" id="PF00266"/>
    </source>
</evidence>
<dbReference type="PANTHER" id="PTHR43686">
    <property type="entry name" value="SULFURTRANSFERASE-RELATED"/>
    <property type="match status" value="1"/>
</dbReference>
<comment type="caution">
    <text evidence="3">The sequence shown here is derived from an EMBL/GenBank/DDBJ whole genome shotgun (WGS) entry which is preliminary data.</text>
</comment>
<dbReference type="Gene3D" id="3.40.640.10">
    <property type="entry name" value="Type I PLP-dependent aspartate aminotransferase-like (Major domain)"/>
    <property type="match status" value="1"/>
</dbReference>
<evidence type="ECO:0000313" key="4">
    <source>
        <dbReference type="Proteomes" id="UP000609802"/>
    </source>
</evidence>
<keyword evidence="3" id="KW-0032">Aminotransferase</keyword>